<dbReference type="OrthoDB" id="10328252at2759"/>
<dbReference type="EMBL" id="CDMC01000012">
    <property type="protein sequence ID" value="CEL08752.1"/>
    <property type="molecule type" value="Genomic_DNA"/>
</dbReference>
<name>A0A0U5GAF9_ASPCI</name>
<feature type="compositionally biased region" description="Basic and acidic residues" evidence="1">
    <location>
        <begin position="72"/>
        <end position="84"/>
    </location>
</feature>
<dbReference type="Proteomes" id="UP000054771">
    <property type="component" value="Unassembled WGS sequence"/>
</dbReference>
<accession>A0A0U5GAF9</accession>
<protein>
    <submittedName>
        <fullName evidence="2">Uncharacterized protein</fullName>
    </submittedName>
</protein>
<gene>
    <name evidence="2" type="ORF">ASPCAL11897</name>
</gene>
<evidence type="ECO:0000313" key="2">
    <source>
        <dbReference type="EMBL" id="CEL08752.1"/>
    </source>
</evidence>
<keyword evidence="3" id="KW-1185">Reference proteome</keyword>
<reference evidence="3" key="1">
    <citation type="journal article" date="2016" name="Genome Announc.">
        <title>Draft genome sequences of fungus Aspergillus calidoustus.</title>
        <authorList>
            <person name="Horn F."/>
            <person name="Linde J."/>
            <person name="Mattern D.J."/>
            <person name="Walther G."/>
            <person name="Guthke R."/>
            <person name="Scherlach K."/>
            <person name="Martin K."/>
            <person name="Brakhage A.A."/>
            <person name="Petzke L."/>
            <person name="Valiante V."/>
        </authorList>
    </citation>
    <scope>NUCLEOTIDE SEQUENCE [LARGE SCALE GENOMIC DNA]</scope>
    <source>
        <strain evidence="3">SF006504</strain>
    </source>
</reference>
<evidence type="ECO:0000256" key="1">
    <source>
        <dbReference type="SAM" id="MobiDB-lite"/>
    </source>
</evidence>
<organism evidence="2 3">
    <name type="scientific">Aspergillus calidoustus</name>
    <dbReference type="NCBI Taxonomy" id="454130"/>
    <lineage>
        <taxon>Eukaryota</taxon>
        <taxon>Fungi</taxon>
        <taxon>Dikarya</taxon>
        <taxon>Ascomycota</taxon>
        <taxon>Pezizomycotina</taxon>
        <taxon>Eurotiomycetes</taxon>
        <taxon>Eurotiomycetidae</taxon>
        <taxon>Eurotiales</taxon>
        <taxon>Aspergillaceae</taxon>
        <taxon>Aspergillus</taxon>
        <taxon>Aspergillus subgen. Nidulantes</taxon>
    </lineage>
</organism>
<feature type="region of interest" description="Disordered" evidence="1">
    <location>
        <begin position="72"/>
        <end position="98"/>
    </location>
</feature>
<proteinExistence type="predicted"/>
<dbReference type="AlphaFoldDB" id="A0A0U5GAF9"/>
<evidence type="ECO:0000313" key="3">
    <source>
        <dbReference type="Proteomes" id="UP000054771"/>
    </source>
</evidence>
<sequence length="141" mass="14782">MSTNATTNTNNKPTTNPTWIVYDASKAPAIGSRAYGYVSLSSGQIFTDWGTATKATTLSRVIIVKPIEGQKDKLTPTTSMDRDVGTSNPAVGSPASGYWEPSSAAGSAVVHYGLGEVMAVYEGVKIFEVRRAGGAVHPVSK</sequence>